<keyword evidence="6" id="KW-0333">Golgi apparatus</keyword>
<dbReference type="AlphaFoldDB" id="A0A843VW73"/>
<gene>
    <name evidence="7" type="ORF">Taro_032035</name>
</gene>
<dbReference type="PANTHER" id="PTHR31889:SF2">
    <property type="entry name" value="FUCOSYLTRANSFERASE 3"/>
    <property type="match status" value="1"/>
</dbReference>
<evidence type="ECO:0000256" key="6">
    <source>
        <dbReference type="RuleBase" id="RU367004"/>
    </source>
</evidence>
<evidence type="ECO:0000256" key="5">
    <source>
        <dbReference type="ARBA" id="ARBA00023316"/>
    </source>
</evidence>
<proteinExistence type="inferred from homology"/>
<evidence type="ECO:0000256" key="4">
    <source>
        <dbReference type="ARBA" id="ARBA00023180"/>
    </source>
</evidence>
<keyword evidence="4" id="KW-0325">Glycoprotein</keyword>
<dbReference type="PANTHER" id="PTHR31889">
    <property type="entry name" value="FUCOSYLTRANSFERASE 2-RELATED"/>
    <property type="match status" value="1"/>
</dbReference>
<reference evidence="7" key="1">
    <citation type="submission" date="2017-07" db="EMBL/GenBank/DDBJ databases">
        <title>Taro Niue Genome Assembly and Annotation.</title>
        <authorList>
            <person name="Atibalentja N."/>
            <person name="Keating K."/>
            <person name="Fields C.J."/>
        </authorList>
    </citation>
    <scope>NUCLEOTIDE SEQUENCE</scope>
    <source>
        <strain evidence="7">Niue_2</strain>
        <tissue evidence="7">Leaf</tissue>
    </source>
</reference>
<evidence type="ECO:0000256" key="2">
    <source>
        <dbReference type="ARBA" id="ARBA00022676"/>
    </source>
</evidence>
<comment type="subcellular location">
    <subcellularLocation>
        <location evidence="6">Golgi apparatus</location>
        <location evidence="6">Golgi stack membrane</location>
        <topology evidence="6">Single-pass type II membrane protein</topology>
    </subcellularLocation>
</comment>
<dbReference type="GO" id="GO:0032580">
    <property type="term" value="C:Golgi cisterna membrane"/>
    <property type="evidence" value="ECO:0007669"/>
    <property type="project" value="UniProtKB-SubCell"/>
</dbReference>
<evidence type="ECO:0000256" key="3">
    <source>
        <dbReference type="ARBA" id="ARBA00022679"/>
    </source>
</evidence>
<dbReference type="GO" id="GO:0008107">
    <property type="term" value="F:galactoside 2-alpha-L-fucosyltransferase activity"/>
    <property type="evidence" value="ECO:0007669"/>
    <property type="project" value="InterPro"/>
</dbReference>
<dbReference type="EMBL" id="NMUH01002327">
    <property type="protein sequence ID" value="MQL99306.1"/>
    <property type="molecule type" value="Genomic_DNA"/>
</dbReference>
<keyword evidence="8" id="KW-1185">Reference proteome</keyword>
<organism evidence="7 8">
    <name type="scientific">Colocasia esculenta</name>
    <name type="common">Wild taro</name>
    <name type="synonym">Arum esculentum</name>
    <dbReference type="NCBI Taxonomy" id="4460"/>
    <lineage>
        <taxon>Eukaryota</taxon>
        <taxon>Viridiplantae</taxon>
        <taxon>Streptophyta</taxon>
        <taxon>Embryophyta</taxon>
        <taxon>Tracheophyta</taxon>
        <taxon>Spermatophyta</taxon>
        <taxon>Magnoliopsida</taxon>
        <taxon>Liliopsida</taxon>
        <taxon>Araceae</taxon>
        <taxon>Aroideae</taxon>
        <taxon>Colocasieae</taxon>
        <taxon>Colocasia</taxon>
    </lineage>
</organism>
<evidence type="ECO:0000313" key="8">
    <source>
        <dbReference type="Proteomes" id="UP000652761"/>
    </source>
</evidence>
<dbReference type="Proteomes" id="UP000652761">
    <property type="component" value="Unassembled WGS sequence"/>
</dbReference>
<dbReference type="GO" id="GO:0071555">
    <property type="term" value="P:cell wall organization"/>
    <property type="evidence" value="ECO:0007669"/>
    <property type="project" value="UniProtKB-UniRule"/>
</dbReference>
<keyword evidence="5 6" id="KW-0961">Cell wall biogenesis/degradation</keyword>
<dbReference type="OrthoDB" id="1734695at2759"/>
<comment type="function">
    <text evidence="6">May be involved in cell wall biosynthesis.</text>
</comment>
<sequence length="140" mass="15953">MCLPDCSLHNPLSLPPASPFLYSLLTDRVLIDPDKAMPSLFCEPFLDTTWLLLPIYPISNFESCYRLHLQSYANMLKSKKISSDGTNGKAPPPFVCIHLDDDYQTEDMYLCEKDQAVLGKVPWLFPRSDLYFVSGIFLNQ</sequence>
<keyword evidence="2 6" id="KW-0328">Glycosyltransferase</keyword>
<comment type="similarity">
    <text evidence="1 6">Belongs to the glycosyltransferase 37 family.</text>
</comment>
<accession>A0A843VW73</accession>
<dbReference type="GO" id="GO:0042546">
    <property type="term" value="P:cell wall biogenesis"/>
    <property type="evidence" value="ECO:0007669"/>
    <property type="project" value="InterPro"/>
</dbReference>
<dbReference type="EC" id="2.4.1.-" evidence="6"/>
<name>A0A843VW73_COLES</name>
<dbReference type="Pfam" id="PF03254">
    <property type="entry name" value="XG_FTase"/>
    <property type="match status" value="1"/>
</dbReference>
<evidence type="ECO:0000313" key="7">
    <source>
        <dbReference type="EMBL" id="MQL99306.1"/>
    </source>
</evidence>
<dbReference type="GO" id="GO:0009969">
    <property type="term" value="P:xyloglucan biosynthetic process"/>
    <property type="evidence" value="ECO:0007669"/>
    <property type="project" value="TreeGrafter"/>
</dbReference>
<dbReference type="InterPro" id="IPR004938">
    <property type="entry name" value="XG_FTase"/>
</dbReference>
<evidence type="ECO:0000256" key="1">
    <source>
        <dbReference type="ARBA" id="ARBA00010481"/>
    </source>
</evidence>
<comment type="caution">
    <text evidence="7">The sequence shown here is derived from an EMBL/GenBank/DDBJ whole genome shotgun (WGS) entry which is preliminary data.</text>
</comment>
<protein>
    <recommendedName>
        <fullName evidence="6">Fucosyltransferase</fullName>
        <ecNumber evidence="6">2.4.1.-</ecNumber>
    </recommendedName>
</protein>
<keyword evidence="3 6" id="KW-0808">Transferase</keyword>